<evidence type="ECO:0008006" key="3">
    <source>
        <dbReference type="Google" id="ProtNLM"/>
    </source>
</evidence>
<gene>
    <name evidence="1" type="ORF">SR900_06620</name>
</gene>
<accession>A0ABZ0X1A2</accession>
<reference evidence="1 2" key="1">
    <citation type="submission" date="2023-11" db="EMBL/GenBank/DDBJ databases">
        <title>MicrobeMod: A computational toolkit for identifying prokaryotic methylation and restriction-modification with nanopore sequencing.</title>
        <authorList>
            <person name="Crits-Christoph A."/>
            <person name="Kang S.C."/>
            <person name="Lee H."/>
            <person name="Ostrov N."/>
        </authorList>
    </citation>
    <scope>NUCLEOTIDE SEQUENCE [LARGE SCALE GENOMIC DNA]</scope>
    <source>
        <strain evidence="1 2">DSMZ 16071</strain>
    </source>
</reference>
<organism evidence="1 2">
    <name type="scientific">Kangiella aquimarina</name>
    <dbReference type="NCBI Taxonomy" id="261965"/>
    <lineage>
        <taxon>Bacteria</taxon>
        <taxon>Pseudomonadati</taxon>
        <taxon>Pseudomonadota</taxon>
        <taxon>Gammaproteobacteria</taxon>
        <taxon>Kangiellales</taxon>
        <taxon>Kangiellaceae</taxon>
        <taxon>Kangiella</taxon>
    </lineage>
</organism>
<name>A0ABZ0X1A2_9GAMM</name>
<dbReference type="EMBL" id="CP140158">
    <property type="protein sequence ID" value="WQG84146.1"/>
    <property type="molecule type" value="Genomic_DNA"/>
</dbReference>
<sequence>MKRYLLFIILAVTGCEVLPTGDVGHYRTVSGSDYYHVGDNRYQLTVRDELIRSFYRPGIHGNTGTKKLAVSEIKVTLQLNEDLDKITATSEPGRSITAEELKNHQYDSPMSRFWSGYGVRTQCQEEAHEASKLPFKRMETTHYKLHTCPETLVLTEKATNQQCTIDLKAFNDKYFKTSYSDEYPLSTNFDYALQDANGSVIVRANNWGYIRARKISLYQLNCDGKALEKNIDIDGMGEKFFIVHVSNYGTPTAVLHYNNRQNNRIVSLNGEIQYDGPKIQDLGWFGLLLPDQQAYYDFDTKLKDTNDNEQFELVITRYNYGKGSIEEKRILIEPPAKQ</sequence>
<keyword evidence="2" id="KW-1185">Reference proteome</keyword>
<evidence type="ECO:0000313" key="2">
    <source>
        <dbReference type="Proteomes" id="UP001324185"/>
    </source>
</evidence>
<dbReference type="Proteomes" id="UP001324185">
    <property type="component" value="Chromosome"/>
</dbReference>
<proteinExistence type="predicted"/>
<dbReference type="RefSeq" id="WP_018624602.1">
    <property type="nucleotide sequence ID" value="NZ_CP140158.1"/>
</dbReference>
<dbReference type="PROSITE" id="PS51257">
    <property type="entry name" value="PROKAR_LIPOPROTEIN"/>
    <property type="match status" value="1"/>
</dbReference>
<evidence type="ECO:0000313" key="1">
    <source>
        <dbReference type="EMBL" id="WQG84146.1"/>
    </source>
</evidence>
<protein>
    <recommendedName>
        <fullName evidence="3">Lipoprotein</fullName>
    </recommendedName>
</protein>